<accession>A0A8H7AA32</accession>
<dbReference type="PROSITE" id="PS50882">
    <property type="entry name" value="YTH"/>
    <property type="match status" value="1"/>
</dbReference>
<gene>
    <name evidence="2" type="ORF">GJ744_002582</name>
</gene>
<evidence type="ECO:0000313" key="2">
    <source>
        <dbReference type="EMBL" id="KAF7504209.1"/>
    </source>
</evidence>
<reference evidence="2" key="1">
    <citation type="submission" date="2020-02" db="EMBL/GenBank/DDBJ databases">
        <authorList>
            <person name="Palmer J.M."/>
        </authorList>
    </citation>
    <scope>NUCLEOTIDE SEQUENCE</scope>
    <source>
        <strain evidence="2">EPUS1.4</strain>
        <tissue evidence="2">Thallus</tissue>
    </source>
</reference>
<feature type="domain" description="YTH" evidence="1">
    <location>
        <begin position="1"/>
        <end position="72"/>
    </location>
</feature>
<organism evidence="2 3">
    <name type="scientific">Endocarpon pusillum</name>
    <dbReference type="NCBI Taxonomy" id="364733"/>
    <lineage>
        <taxon>Eukaryota</taxon>
        <taxon>Fungi</taxon>
        <taxon>Dikarya</taxon>
        <taxon>Ascomycota</taxon>
        <taxon>Pezizomycotina</taxon>
        <taxon>Eurotiomycetes</taxon>
        <taxon>Chaetothyriomycetidae</taxon>
        <taxon>Verrucariales</taxon>
        <taxon>Verrucariaceae</taxon>
        <taxon>Endocarpon</taxon>
    </lineage>
</organism>
<evidence type="ECO:0000259" key="1">
    <source>
        <dbReference type="PROSITE" id="PS50882"/>
    </source>
</evidence>
<protein>
    <recommendedName>
        <fullName evidence="1">YTH domain-containing protein</fullName>
    </recommendedName>
</protein>
<name>A0A8H7AA32_9EURO</name>
<dbReference type="AlphaFoldDB" id="A0A8H7AA32"/>
<proteinExistence type="predicted"/>
<dbReference type="Pfam" id="PF04146">
    <property type="entry name" value="YTH"/>
    <property type="match status" value="1"/>
</dbReference>
<dbReference type="GO" id="GO:0003723">
    <property type="term" value="F:RNA binding"/>
    <property type="evidence" value="ECO:0007669"/>
    <property type="project" value="InterPro"/>
</dbReference>
<comment type="caution">
    <text evidence="2">The sequence shown here is derived from an EMBL/GenBank/DDBJ whole genome shotgun (WGS) entry which is preliminary data.</text>
</comment>
<dbReference type="Gene3D" id="3.10.590.10">
    <property type="entry name" value="ph1033 like domains"/>
    <property type="match status" value="1"/>
</dbReference>
<dbReference type="Proteomes" id="UP000606974">
    <property type="component" value="Unassembled WGS sequence"/>
</dbReference>
<dbReference type="EMBL" id="JAACFV010000145">
    <property type="protein sequence ID" value="KAF7504209.1"/>
    <property type="molecule type" value="Genomic_DNA"/>
</dbReference>
<dbReference type="InterPro" id="IPR007275">
    <property type="entry name" value="YTH_domain"/>
</dbReference>
<evidence type="ECO:0000313" key="3">
    <source>
        <dbReference type="Proteomes" id="UP000606974"/>
    </source>
</evidence>
<keyword evidence="3" id="KW-1185">Reference proteome</keyword>
<sequence>MKSPWNPDITTVHWEDGSWEGGFLVEWLSWNPIEFDDVSHLAHKEENGVSVTRAGFVLELCASTGMKMMQRFGVPELVLLPTQPLSNMSVVSSLSGGGRGLPAHLPINTATEQHERGWAHKRRRYLQVNIEF</sequence>